<protein>
    <submittedName>
        <fullName evidence="3">Serine hydrolase</fullName>
    </submittedName>
</protein>
<organism evidence="3 4">
    <name type="scientific">Maribacter arenosus</name>
    <dbReference type="NCBI Taxonomy" id="1854708"/>
    <lineage>
        <taxon>Bacteria</taxon>
        <taxon>Pseudomonadati</taxon>
        <taxon>Bacteroidota</taxon>
        <taxon>Flavobacteriia</taxon>
        <taxon>Flavobacteriales</taxon>
        <taxon>Flavobacteriaceae</taxon>
        <taxon>Maribacter</taxon>
    </lineage>
</organism>
<accession>A0ABR7VHV4</accession>
<evidence type="ECO:0000259" key="1">
    <source>
        <dbReference type="Pfam" id="PF00144"/>
    </source>
</evidence>
<dbReference type="InterPro" id="IPR021860">
    <property type="entry name" value="Peptidase_S12_Pab87-rel_C"/>
</dbReference>
<feature type="domain" description="Peptidase S12 Pab87-related C-terminal" evidence="2">
    <location>
        <begin position="406"/>
        <end position="504"/>
    </location>
</feature>
<dbReference type="Proteomes" id="UP000598350">
    <property type="component" value="Unassembled WGS sequence"/>
</dbReference>
<keyword evidence="3" id="KW-0378">Hydrolase</keyword>
<gene>
    <name evidence="3" type="ORF">HPE63_15130</name>
</gene>
<dbReference type="Pfam" id="PF11954">
    <property type="entry name" value="DUF3471"/>
    <property type="match status" value="1"/>
</dbReference>
<dbReference type="InterPro" id="IPR012338">
    <property type="entry name" value="Beta-lactam/transpept-like"/>
</dbReference>
<reference evidence="3 4" key="1">
    <citation type="submission" date="2020-05" db="EMBL/GenBank/DDBJ databases">
        <title>The draft genome sequence of Maribacter arenosus CAU 1321.</title>
        <authorList>
            <person name="Mu L."/>
        </authorList>
    </citation>
    <scope>NUCLEOTIDE SEQUENCE [LARGE SCALE GENOMIC DNA]</scope>
    <source>
        <strain evidence="3 4">CAU 1321</strain>
    </source>
</reference>
<dbReference type="Pfam" id="PF00144">
    <property type="entry name" value="Beta-lactamase"/>
    <property type="match status" value="1"/>
</dbReference>
<comment type="caution">
    <text evidence="3">The sequence shown here is derived from an EMBL/GenBank/DDBJ whole genome shotgun (WGS) entry which is preliminary data.</text>
</comment>
<dbReference type="InterPro" id="IPR050491">
    <property type="entry name" value="AmpC-like"/>
</dbReference>
<evidence type="ECO:0000259" key="2">
    <source>
        <dbReference type="Pfam" id="PF11954"/>
    </source>
</evidence>
<evidence type="ECO:0000313" key="4">
    <source>
        <dbReference type="Proteomes" id="UP000598350"/>
    </source>
</evidence>
<proteinExistence type="predicted"/>
<dbReference type="PANTHER" id="PTHR46825">
    <property type="entry name" value="D-ALANYL-D-ALANINE-CARBOXYPEPTIDASE/ENDOPEPTIDASE AMPH"/>
    <property type="match status" value="1"/>
</dbReference>
<dbReference type="Gene3D" id="3.40.710.10">
    <property type="entry name" value="DD-peptidase/beta-lactamase superfamily"/>
    <property type="match status" value="1"/>
</dbReference>
<dbReference type="SUPFAM" id="SSF56601">
    <property type="entry name" value="beta-lactamase/transpeptidase-like"/>
    <property type="match status" value="1"/>
</dbReference>
<dbReference type="PANTHER" id="PTHR46825:SF15">
    <property type="entry name" value="BETA-LACTAMASE-RELATED DOMAIN-CONTAINING PROTEIN"/>
    <property type="match status" value="1"/>
</dbReference>
<name>A0ABR7VHV4_9FLAO</name>
<evidence type="ECO:0000313" key="3">
    <source>
        <dbReference type="EMBL" id="MBD0852013.1"/>
    </source>
</evidence>
<sequence>MKKMLCQIIFSLFVIITIQGQGTKEVDYKELDSYYAQMVKDWDLPGASIGVVKDGKLVFSGNYGVLEKGKKGKPNAQTLYAIASNSKAFTSAIIGMLVQEGKLNWDDRVKKHLPYFTMYDPWVSEHMTIRDILSHRVGLGTFSGDNIWYKSNLSTKEIIERIKYVPQAHEFRAGYGYSNLMYITAGEIIKTVTGKSWGQNVKERILEPLDMTRSISSLKELDKMGNYAQPHARKDDENYVIPWVDWENVAATGGLISSVEDLSKWMIFNLNNGIHKGDTLLTSAARNMVWTPHNNFIVDHTSANDFDRHFNGYGLGWGLSDYHGRMRVGHTGGYDGFITAINLIPDENLGVVVLTNGVKSPIMAATYYALDHFLGIDGKDWSGELLERTNKNAASDTRIADRMAKRVLHSSPSVPIEKMVGEYTSDLCGSINIQKKNEGLHLDFENYPLLSATLTHWHYDVWEIHWDHPQAWFGFGTLKLKTDNNLEVIGFDFDVPNDDFFFEELKPYKTKSP</sequence>
<dbReference type="EMBL" id="JABTCG010000005">
    <property type="protein sequence ID" value="MBD0852013.1"/>
    <property type="molecule type" value="Genomic_DNA"/>
</dbReference>
<keyword evidence="4" id="KW-1185">Reference proteome</keyword>
<feature type="domain" description="Beta-lactamase-related" evidence="1">
    <location>
        <begin position="32"/>
        <end position="362"/>
    </location>
</feature>
<dbReference type="InterPro" id="IPR001466">
    <property type="entry name" value="Beta-lactam-related"/>
</dbReference>
<dbReference type="RefSeq" id="WP_188315124.1">
    <property type="nucleotide sequence ID" value="NZ_JABTCG010000005.1"/>
</dbReference>
<dbReference type="Gene3D" id="2.40.128.600">
    <property type="match status" value="1"/>
</dbReference>
<dbReference type="GO" id="GO:0016787">
    <property type="term" value="F:hydrolase activity"/>
    <property type="evidence" value="ECO:0007669"/>
    <property type="project" value="UniProtKB-KW"/>
</dbReference>